<gene>
    <name evidence="14" type="ORF">QN277_027780</name>
</gene>
<evidence type="ECO:0000256" key="12">
    <source>
        <dbReference type="SAM" id="MobiDB-lite"/>
    </source>
</evidence>
<keyword evidence="8 11" id="KW-0464">Manganese</keyword>
<dbReference type="InterPro" id="IPR036457">
    <property type="entry name" value="PPM-type-like_dom_sf"/>
</dbReference>
<reference evidence="14" key="1">
    <citation type="submission" date="2023-10" db="EMBL/GenBank/DDBJ databases">
        <title>Chromosome-level genome of the transformable northern wattle, Acacia crassicarpa.</title>
        <authorList>
            <person name="Massaro I."/>
            <person name="Sinha N.R."/>
            <person name="Poethig S."/>
            <person name="Leichty A.R."/>
        </authorList>
    </citation>
    <scope>NUCLEOTIDE SEQUENCE</scope>
    <source>
        <strain evidence="14">Acra3RX</strain>
        <tissue evidence="14">Leaf</tissue>
    </source>
</reference>
<dbReference type="GO" id="GO:0046872">
    <property type="term" value="F:metal ion binding"/>
    <property type="evidence" value="ECO:0007669"/>
    <property type="project" value="UniProtKB-UniRule"/>
</dbReference>
<evidence type="ECO:0000256" key="4">
    <source>
        <dbReference type="ARBA" id="ARBA00022723"/>
    </source>
</evidence>
<keyword evidence="7 11" id="KW-0904">Protein phosphatase</keyword>
<sequence>MAASTSKAFLGDVYLDDIATSCSSTLDNITKHTGVYFKDRSRKGCMRVSVNVRRPEPLNGPLSYRYSIFYANWRRQNSGLCHGPWLKNFSVTSPARFSAGAAQEVSCDGSTPDDQLSNSSLSPEQPIGSEETLKLVSGSCYLPHPAKEETGGEDAHFICSDRQAIGVADGVGGWADVGVNAGIFARELMSNSVRAIQEEPQDSINPLRVLERAHSCTTAKGSSTACIIALNDKGLHAINLGDSGFVVIRDGRTIYKSHFQQHGFNFTYQLESGNGGDLPSSGEVSAMPVAPGDVVVAGTDGLYDNLYNNEITAIVVEAVREGLEPQIAAQKIAALARHRAMDRNRQTPFSVAAQEAGFRYQGGKLDDITVVVSYITELN</sequence>
<dbReference type="PROSITE" id="PS51746">
    <property type="entry name" value="PPM_2"/>
    <property type="match status" value="1"/>
</dbReference>
<dbReference type="GO" id="GO:0004722">
    <property type="term" value="F:protein serine/threonine phosphatase activity"/>
    <property type="evidence" value="ECO:0007669"/>
    <property type="project" value="UniProtKB-EC"/>
</dbReference>
<evidence type="ECO:0000313" key="15">
    <source>
        <dbReference type="Proteomes" id="UP001293593"/>
    </source>
</evidence>
<dbReference type="SUPFAM" id="SSF81606">
    <property type="entry name" value="PP2C-like"/>
    <property type="match status" value="1"/>
</dbReference>
<evidence type="ECO:0000256" key="9">
    <source>
        <dbReference type="ARBA" id="ARBA00047761"/>
    </source>
</evidence>
<comment type="caution">
    <text evidence="14">The sequence shown here is derived from an EMBL/GenBank/DDBJ whole genome shotgun (WGS) entry which is preliminary data.</text>
</comment>
<dbReference type="CDD" id="cd00143">
    <property type="entry name" value="PP2Cc"/>
    <property type="match status" value="1"/>
</dbReference>
<dbReference type="SMART" id="SM00331">
    <property type="entry name" value="PP2C_SIG"/>
    <property type="match status" value="1"/>
</dbReference>
<organism evidence="14 15">
    <name type="scientific">Acacia crassicarpa</name>
    <name type="common">northern wattle</name>
    <dbReference type="NCBI Taxonomy" id="499986"/>
    <lineage>
        <taxon>Eukaryota</taxon>
        <taxon>Viridiplantae</taxon>
        <taxon>Streptophyta</taxon>
        <taxon>Embryophyta</taxon>
        <taxon>Tracheophyta</taxon>
        <taxon>Spermatophyta</taxon>
        <taxon>Magnoliopsida</taxon>
        <taxon>eudicotyledons</taxon>
        <taxon>Gunneridae</taxon>
        <taxon>Pentapetalae</taxon>
        <taxon>rosids</taxon>
        <taxon>fabids</taxon>
        <taxon>Fabales</taxon>
        <taxon>Fabaceae</taxon>
        <taxon>Caesalpinioideae</taxon>
        <taxon>mimosoid clade</taxon>
        <taxon>Acacieae</taxon>
        <taxon>Acacia</taxon>
    </lineage>
</organism>
<evidence type="ECO:0000256" key="1">
    <source>
        <dbReference type="ARBA" id="ARBA00001936"/>
    </source>
</evidence>
<feature type="domain" description="PPM-type phosphatase" evidence="13">
    <location>
        <begin position="139"/>
        <end position="375"/>
    </location>
</feature>
<dbReference type="EMBL" id="JAWXYG010000009">
    <property type="protein sequence ID" value="KAK4262195.1"/>
    <property type="molecule type" value="Genomic_DNA"/>
</dbReference>
<evidence type="ECO:0000256" key="6">
    <source>
        <dbReference type="ARBA" id="ARBA00022842"/>
    </source>
</evidence>
<evidence type="ECO:0000256" key="7">
    <source>
        <dbReference type="ARBA" id="ARBA00022912"/>
    </source>
</evidence>
<comment type="cofactor">
    <cofactor evidence="2 11">
        <name>Mg(2+)</name>
        <dbReference type="ChEBI" id="CHEBI:18420"/>
    </cofactor>
</comment>
<dbReference type="Gene3D" id="3.60.40.10">
    <property type="entry name" value="PPM-type phosphatase domain"/>
    <property type="match status" value="2"/>
</dbReference>
<keyword evidence="4 11" id="KW-0479">Metal-binding</keyword>
<feature type="compositionally biased region" description="Polar residues" evidence="12">
    <location>
        <begin position="108"/>
        <end position="123"/>
    </location>
</feature>
<keyword evidence="15" id="KW-1185">Reference proteome</keyword>
<evidence type="ECO:0000256" key="11">
    <source>
        <dbReference type="RuleBase" id="RU366020"/>
    </source>
</evidence>
<comment type="catalytic activity">
    <reaction evidence="9 11">
        <text>O-phospho-L-seryl-[protein] + H2O = L-seryl-[protein] + phosphate</text>
        <dbReference type="Rhea" id="RHEA:20629"/>
        <dbReference type="Rhea" id="RHEA-COMP:9863"/>
        <dbReference type="Rhea" id="RHEA-COMP:11604"/>
        <dbReference type="ChEBI" id="CHEBI:15377"/>
        <dbReference type="ChEBI" id="CHEBI:29999"/>
        <dbReference type="ChEBI" id="CHEBI:43474"/>
        <dbReference type="ChEBI" id="CHEBI:83421"/>
        <dbReference type="EC" id="3.1.3.16"/>
    </reaction>
</comment>
<dbReference type="PANTHER" id="PTHR12320:SF88">
    <property type="entry name" value="PROTEIN PHOSPHATASE"/>
    <property type="match status" value="1"/>
</dbReference>
<comment type="similarity">
    <text evidence="3 11">Belongs to the PP2C family.</text>
</comment>
<protein>
    <recommendedName>
        <fullName evidence="11">Protein phosphatase</fullName>
        <ecNumber evidence="11">3.1.3.16</ecNumber>
    </recommendedName>
</protein>
<dbReference type="SMART" id="SM00332">
    <property type="entry name" value="PP2Cc"/>
    <property type="match status" value="1"/>
</dbReference>
<evidence type="ECO:0000313" key="14">
    <source>
        <dbReference type="EMBL" id="KAK4262195.1"/>
    </source>
</evidence>
<evidence type="ECO:0000256" key="5">
    <source>
        <dbReference type="ARBA" id="ARBA00022801"/>
    </source>
</evidence>
<accession>A0AAE1MEG0</accession>
<dbReference type="AlphaFoldDB" id="A0AAE1MEG0"/>
<comment type="cofactor">
    <cofactor evidence="1 11">
        <name>Mn(2+)</name>
        <dbReference type="ChEBI" id="CHEBI:29035"/>
    </cofactor>
</comment>
<dbReference type="FunFam" id="3.60.40.10:FF:000138">
    <property type="entry name" value="5-azacytidine resistance protein azr1"/>
    <property type="match status" value="1"/>
</dbReference>
<evidence type="ECO:0000256" key="10">
    <source>
        <dbReference type="ARBA" id="ARBA00048336"/>
    </source>
</evidence>
<dbReference type="PANTHER" id="PTHR12320">
    <property type="entry name" value="PROTEIN PHOSPHATASE 2C"/>
    <property type="match status" value="1"/>
</dbReference>
<dbReference type="Pfam" id="PF13672">
    <property type="entry name" value="PP2C_2"/>
    <property type="match status" value="1"/>
</dbReference>
<evidence type="ECO:0000256" key="2">
    <source>
        <dbReference type="ARBA" id="ARBA00001946"/>
    </source>
</evidence>
<dbReference type="EC" id="3.1.3.16" evidence="11"/>
<comment type="catalytic activity">
    <reaction evidence="10 11">
        <text>O-phospho-L-threonyl-[protein] + H2O = L-threonyl-[protein] + phosphate</text>
        <dbReference type="Rhea" id="RHEA:47004"/>
        <dbReference type="Rhea" id="RHEA-COMP:11060"/>
        <dbReference type="Rhea" id="RHEA-COMP:11605"/>
        <dbReference type="ChEBI" id="CHEBI:15377"/>
        <dbReference type="ChEBI" id="CHEBI:30013"/>
        <dbReference type="ChEBI" id="CHEBI:43474"/>
        <dbReference type="ChEBI" id="CHEBI:61977"/>
        <dbReference type="EC" id="3.1.3.16"/>
    </reaction>
</comment>
<evidence type="ECO:0000259" key="13">
    <source>
        <dbReference type="PROSITE" id="PS51746"/>
    </source>
</evidence>
<keyword evidence="5 11" id="KW-0378">Hydrolase</keyword>
<dbReference type="Proteomes" id="UP001293593">
    <property type="component" value="Unassembled WGS sequence"/>
</dbReference>
<dbReference type="InterPro" id="IPR001932">
    <property type="entry name" value="PPM-type_phosphatase-like_dom"/>
</dbReference>
<keyword evidence="6 11" id="KW-0460">Magnesium</keyword>
<evidence type="ECO:0000256" key="8">
    <source>
        <dbReference type="ARBA" id="ARBA00023211"/>
    </source>
</evidence>
<dbReference type="InterPro" id="IPR039123">
    <property type="entry name" value="PPTC7"/>
</dbReference>
<evidence type="ECO:0000256" key="3">
    <source>
        <dbReference type="ARBA" id="ARBA00006702"/>
    </source>
</evidence>
<proteinExistence type="inferred from homology"/>
<name>A0AAE1MEG0_9FABA</name>
<feature type="region of interest" description="Disordered" evidence="12">
    <location>
        <begin position="108"/>
        <end position="128"/>
    </location>
</feature>